<dbReference type="RefSeq" id="WP_185048342.1">
    <property type="nucleotide sequence ID" value="NZ_BAABIX010000022.1"/>
</dbReference>
<name>A0A840NVH0_9ACTN</name>
<dbReference type="Proteomes" id="UP000578449">
    <property type="component" value="Unassembled WGS sequence"/>
</dbReference>
<accession>A0A840NVH0</accession>
<sequence>MTTTVTLYTDQFGLYFSSEVHIVLAHQSGDRIEAWYLGHPDSPEPDDDFEHHALSVVHGTGTWGECVRPVDLRKMPGLTAEAVWEEDGRLRLLQPPKSDYFHPVRYYMGLELTLGELAAELAPRIRRVLRSGTDPERFLHDLITRELTTYGEWPALAEWADPGDPDGRVEYLVTYTAAEVIRDYFDPGWERAFAKDYEFWAREGGYA</sequence>
<evidence type="ECO:0000313" key="1">
    <source>
        <dbReference type="EMBL" id="MBB5131528.1"/>
    </source>
</evidence>
<organism evidence="1 2">
    <name type="scientific">Thermocatellispora tengchongensis</name>
    <dbReference type="NCBI Taxonomy" id="1073253"/>
    <lineage>
        <taxon>Bacteria</taxon>
        <taxon>Bacillati</taxon>
        <taxon>Actinomycetota</taxon>
        <taxon>Actinomycetes</taxon>
        <taxon>Streptosporangiales</taxon>
        <taxon>Streptosporangiaceae</taxon>
        <taxon>Thermocatellispora</taxon>
    </lineage>
</organism>
<keyword evidence="2" id="KW-1185">Reference proteome</keyword>
<proteinExistence type="predicted"/>
<reference evidence="1 2" key="1">
    <citation type="submission" date="2020-08" db="EMBL/GenBank/DDBJ databases">
        <title>Genomic Encyclopedia of Type Strains, Phase IV (KMG-IV): sequencing the most valuable type-strain genomes for metagenomic binning, comparative biology and taxonomic classification.</title>
        <authorList>
            <person name="Goeker M."/>
        </authorList>
    </citation>
    <scope>NUCLEOTIDE SEQUENCE [LARGE SCALE GENOMIC DNA]</scope>
    <source>
        <strain evidence="1 2">DSM 45615</strain>
    </source>
</reference>
<evidence type="ECO:0000313" key="2">
    <source>
        <dbReference type="Proteomes" id="UP000578449"/>
    </source>
</evidence>
<comment type="caution">
    <text evidence="1">The sequence shown here is derived from an EMBL/GenBank/DDBJ whole genome shotgun (WGS) entry which is preliminary data.</text>
</comment>
<dbReference type="EMBL" id="JACHGN010000002">
    <property type="protein sequence ID" value="MBB5131528.1"/>
    <property type="molecule type" value="Genomic_DNA"/>
</dbReference>
<gene>
    <name evidence="1" type="ORF">HNP84_001234</name>
</gene>
<dbReference type="AlphaFoldDB" id="A0A840NVH0"/>
<protein>
    <submittedName>
        <fullName evidence="1">Uncharacterized protein</fullName>
    </submittedName>
</protein>